<dbReference type="Proteomes" id="UP000316096">
    <property type="component" value="Unassembled WGS sequence"/>
</dbReference>
<keyword evidence="4" id="KW-0540">Nuclease</keyword>
<dbReference type="PANTHER" id="PTHR32114:SF2">
    <property type="entry name" value="ABC TRANSPORTER ABCH.3"/>
    <property type="match status" value="1"/>
</dbReference>
<evidence type="ECO:0000256" key="1">
    <source>
        <dbReference type="ARBA" id="ARBA00006930"/>
    </source>
</evidence>
<sequence>MVGDLTFQRGFQQPFGQLLKQPALTGQLHALGLGPVDQLIDQPLINRLGRHRLRSGRRLGYVLTAHRCIFHDRELHRTSYSPSGGETFLASLALALALVELHSRNGARLGSLFLDEGFAALDSTTLASALAVLRDESNGDKLVVVISHLHAVAEAVDDVLWVQRAATGSQTRWLTGPERDALVYDHAQSGLLGLTDSQPA</sequence>
<dbReference type="InterPro" id="IPR027417">
    <property type="entry name" value="P-loop_NTPase"/>
</dbReference>
<gene>
    <name evidence="4" type="ORF">FB559_2564</name>
</gene>
<reference evidence="4 5" key="1">
    <citation type="submission" date="2019-06" db="EMBL/GenBank/DDBJ databases">
        <title>Sequencing the genomes of 1000 actinobacteria strains.</title>
        <authorList>
            <person name="Klenk H.-P."/>
        </authorList>
    </citation>
    <scope>NUCLEOTIDE SEQUENCE [LARGE SCALE GENOMIC DNA]</scope>
    <source>
        <strain evidence="4 5">DSM 102200</strain>
    </source>
</reference>
<comment type="similarity">
    <text evidence="1">Belongs to the SMC family. SbcC subfamily.</text>
</comment>
<evidence type="ECO:0000313" key="5">
    <source>
        <dbReference type="Proteomes" id="UP000316096"/>
    </source>
</evidence>
<dbReference type="RefSeq" id="WP_425455062.1">
    <property type="nucleotide sequence ID" value="NZ_VFOZ01000001.1"/>
</dbReference>
<keyword evidence="5" id="KW-1185">Reference proteome</keyword>
<dbReference type="Gene3D" id="3.40.50.300">
    <property type="entry name" value="P-loop containing nucleotide triphosphate hydrolases"/>
    <property type="match status" value="1"/>
</dbReference>
<evidence type="ECO:0000256" key="3">
    <source>
        <dbReference type="ARBA" id="ARBA00013368"/>
    </source>
</evidence>
<evidence type="ECO:0000256" key="2">
    <source>
        <dbReference type="ARBA" id="ARBA00011322"/>
    </source>
</evidence>
<dbReference type="PANTHER" id="PTHR32114">
    <property type="entry name" value="ABC TRANSPORTER ABCH.3"/>
    <property type="match status" value="1"/>
</dbReference>
<protein>
    <recommendedName>
        <fullName evidence="3">Nuclease SbcCD subunit C</fullName>
    </recommendedName>
</protein>
<keyword evidence="4" id="KW-0269">Exonuclease</keyword>
<evidence type="ECO:0000313" key="4">
    <source>
        <dbReference type="EMBL" id="TQL96997.1"/>
    </source>
</evidence>
<comment type="subunit">
    <text evidence="2">Heterodimer of SbcC and SbcD.</text>
</comment>
<dbReference type="GO" id="GO:0004527">
    <property type="term" value="F:exonuclease activity"/>
    <property type="evidence" value="ECO:0007669"/>
    <property type="project" value="UniProtKB-KW"/>
</dbReference>
<name>A0A543CJC7_9ACTN</name>
<dbReference type="AlphaFoldDB" id="A0A543CJC7"/>
<accession>A0A543CJC7</accession>
<dbReference type="Pfam" id="PF13558">
    <property type="entry name" value="SbcC_Walker_B"/>
    <property type="match status" value="1"/>
</dbReference>
<proteinExistence type="inferred from homology"/>
<dbReference type="SUPFAM" id="SSF52540">
    <property type="entry name" value="P-loop containing nucleoside triphosphate hydrolases"/>
    <property type="match status" value="1"/>
</dbReference>
<keyword evidence="4" id="KW-0378">Hydrolase</keyword>
<comment type="caution">
    <text evidence="4">The sequence shown here is derived from an EMBL/GenBank/DDBJ whole genome shotgun (WGS) entry which is preliminary data.</text>
</comment>
<dbReference type="EMBL" id="VFOZ01000001">
    <property type="protein sequence ID" value="TQL96997.1"/>
    <property type="molecule type" value="Genomic_DNA"/>
</dbReference>
<organism evidence="4 5">
    <name type="scientific">Actinoallomurus bryophytorum</name>
    <dbReference type="NCBI Taxonomy" id="1490222"/>
    <lineage>
        <taxon>Bacteria</taxon>
        <taxon>Bacillati</taxon>
        <taxon>Actinomycetota</taxon>
        <taxon>Actinomycetes</taxon>
        <taxon>Streptosporangiales</taxon>
        <taxon>Thermomonosporaceae</taxon>
        <taxon>Actinoallomurus</taxon>
    </lineage>
</organism>